<feature type="compositionally biased region" description="Pro residues" evidence="1">
    <location>
        <begin position="39"/>
        <end position="58"/>
    </location>
</feature>
<dbReference type="GO" id="GO:0005634">
    <property type="term" value="C:nucleus"/>
    <property type="evidence" value="ECO:0007669"/>
    <property type="project" value="TreeGrafter"/>
</dbReference>
<keyword evidence="4" id="KW-1185">Reference proteome</keyword>
<name>A0A445BSM0_ARAHY</name>
<organism evidence="3 4">
    <name type="scientific">Arachis hypogaea</name>
    <name type="common">Peanut</name>
    <dbReference type="NCBI Taxonomy" id="3818"/>
    <lineage>
        <taxon>Eukaryota</taxon>
        <taxon>Viridiplantae</taxon>
        <taxon>Streptophyta</taxon>
        <taxon>Embryophyta</taxon>
        <taxon>Tracheophyta</taxon>
        <taxon>Spermatophyta</taxon>
        <taxon>Magnoliopsida</taxon>
        <taxon>eudicotyledons</taxon>
        <taxon>Gunneridae</taxon>
        <taxon>Pentapetalae</taxon>
        <taxon>rosids</taxon>
        <taxon>fabids</taxon>
        <taxon>Fabales</taxon>
        <taxon>Fabaceae</taxon>
        <taxon>Papilionoideae</taxon>
        <taxon>50 kb inversion clade</taxon>
        <taxon>dalbergioids sensu lato</taxon>
        <taxon>Dalbergieae</taxon>
        <taxon>Pterocarpus clade</taxon>
        <taxon>Arachis</taxon>
    </lineage>
</organism>
<feature type="region of interest" description="Disordered" evidence="1">
    <location>
        <begin position="1"/>
        <end position="59"/>
    </location>
</feature>
<evidence type="ECO:0000256" key="1">
    <source>
        <dbReference type="SAM" id="MobiDB-lite"/>
    </source>
</evidence>
<dbReference type="InterPro" id="IPR039607">
    <property type="entry name" value="VQ_8/17/18/20/21/25"/>
</dbReference>
<dbReference type="AlphaFoldDB" id="A0A445BSM0"/>
<comment type="caution">
    <text evidence="3">The sequence shown here is derived from an EMBL/GenBank/DDBJ whole genome shotgun (WGS) entry which is preliminary data.</text>
</comment>
<feature type="domain" description="VQ" evidence="2">
    <location>
        <begin position="64"/>
        <end position="90"/>
    </location>
</feature>
<sequence length="274" mass="29610">MEFPDMNNPTGRSPRRELQGPRPTPLRINKDSHKIKKPPLAPPPPQQPPSHHQPPPRQPIIIYTVSPKIIHTTPGDFMSLVQRLTGSSSSSSSSSMSMSMSFNNTYPSFSTSSSSAFPTSNVALVPNNDPFNVVPVETVSPAARYAATERARSSPLGKNKMMMHQNQAIINGSGGQITSNNDVVEGLEMMMAAAERTNMFQGILSPGPASLSPIPSSFFSPIIPPSSSSDANIVSFFHDLSPMLHNSAAFVMPSPSNFVSPQTPTIDLFNYFLD</sequence>
<reference evidence="3 4" key="1">
    <citation type="submission" date="2019-01" db="EMBL/GenBank/DDBJ databases">
        <title>Sequencing of cultivated peanut Arachis hypogaea provides insights into genome evolution and oil improvement.</title>
        <authorList>
            <person name="Chen X."/>
        </authorList>
    </citation>
    <scope>NUCLEOTIDE SEQUENCE [LARGE SCALE GENOMIC DNA]</scope>
    <source>
        <strain evidence="4">cv. Fuhuasheng</strain>
        <tissue evidence="3">Leaves</tissue>
    </source>
</reference>
<dbReference type="Proteomes" id="UP000289738">
    <property type="component" value="Chromosome A08"/>
</dbReference>
<evidence type="ECO:0000259" key="2">
    <source>
        <dbReference type="Pfam" id="PF05678"/>
    </source>
</evidence>
<protein>
    <recommendedName>
        <fullName evidence="2">VQ domain-containing protein</fullName>
    </recommendedName>
</protein>
<dbReference type="InterPro" id="IPR008889">
    <property type="entry name" value="VQ"/>
</dbReference>
<dbReference type="STRING" id="3818.A0A445BSM0"/>
<dbReference type="OrthoDB" id="695631at2759"/>
<gene>
    <name evidence="3" type="ORF">Ahy_A08g038099</name>
</gene>
<evidence type="ECO:0000313" key="4">
    <source>
        <dbReference type="Proteomes" id="UP000289738"/>
    </source>
</evidence>
<evidence type="ECO:0000313" key="3">
    <source>
        <dbReference type="EMBL" id="RYR41687.1"/>
    </source>
</evidence>
<dbReference type="PANTHER" id="PTHR33143">
    <property type="entry name" value="F16F4.1 PROTEIN-RELATED"/>
    <property type="match status" value="1"/>
</dbReference>
<dbReference type="Pfam" id="PF05678">
    <property type="entry name" value="VQ"/>
    <property type="match status" value="1"/>
</dbReference>
<proteinExistence type="predicted"/>
<dbReference type="EMBL" id="SDMP01000008">
    <property type="protein sequence ID" value="RYR41687.1"/>
    <property type="molecule type" value="Genomic_DNA"/>
</dbReference>
<accession>A0A445BSM0</accession>
<dbReference type="Gramene" id="arahy.Tifrunner.gnm2.ann2.Ah08g061100.1">
    <property type="protein sequence ID" value="arahy.Tifrunner.gnm2.ann2.Ah08g061100.1-CDS-1"/>
    <property type="gene ID" value="arahy.Tifrunner.gnm2.ann2.Ah08g061100"/>
</dbReference>
<dbReference type="PANTHER" id="PTHR33143:SF6">
    <property type="entry name" value="OS08G0102900 PROTEIN"/>
    <property type="match status" value="1"/>
</dbReference>